<feature type="transmembrane region" description="Helical" evidence="1">
    <location>
        <begin position="241"/>
        <end position="261"/>
    </location>
</feature>
<dbReference type="Proteomes" id="UP000031928">
    <property type="component" value="Chromosome"/>
</dbReference>
<dbReference type="AlphaFoldDB" id="A0A0B6TCW5"/>
<proteinExistence type="predicted"/>
<keyword evidence="1" id="KW-1133">Transmembrane helix</keyword>
<reference evidence="2 3" key="1">
    <citation type="submission" date="2014-05" db="EMBL/GenBank/DDBJ databases">
        <title>Complete genome sequence of Corynebacterium marinum DSM 44953.</title>
        <authorList>
            <person name="Schaffert L."/>
            <person name="Albersmeier A."/>
            <person name="Kalinowski J."/>
            <person name="Ruckert C."/>
        </authorList>
    </citation>
    <scope>NUCLEOTIDE SEQUENCE [LARGE SCALE GENOMIC DNA]</scope>
    <source>
        <strain evidence="2 3">DSM 44953</strain>
    </source>
</reference>
<feature type="transmembrane region" description="Helical" evidence="1">
    <location>
        <begin position="116"/>
        <end position="132"/>
    </location>
</feature>
<dbReference type="HOGENOM" id="CLU_062185_0_0_11"/>
<dbReference type="PANTHER" id="PTHR36844:SF1">
    <property type="entry name" value="PROTEASE PRSW"/>
    <property type="match status" value="1"/>
</dbReference>
<keyword evidence="1" id="KW-0812">Transmembrane</keyword>
<feature type="transmembrane region" description="Helical" evidence="1">
    <location>
        <begin position="74"/>
        <end position="96"/>
    </location>
</feature>
<evidence type="ECO:0000313" key="3">
    <source>
        <dbReference type="Proteomes" id="UP000031928"/>
    </source>
</evidence>
<evidence type="ECO:0000256" key="1">
    <source>
        <dbReference type="SAM" id="Phobius"/>
    </source>
</evidence>
<gene>
    <name evidence="2" type="ORF">B840_00735</name>
</gene>
<keyword evidence="1" id="KW-0472">Membrane</keyword>
<dbReference type="GO" id="GO:0008233">
    <property type="term" value="F:peptidase activity"/>
    <property type="evidence" value="ECO:0007669"/>
    <property type="project" value="InterPro"/>
</dbReference>
<accession>A0A0B6TCW5</accession>
<evidence type="ECO:0008006" key="4">
    <source>
        <dbReference type="Google" id="ProtNLM"/>
    </source>
</evidence>
<feature type="transmembrane region" description="Helical" evidence="1">
    <location>
        <begin position="217"/>
        <end position="235"/>
    </location>
</feature>
<name>A0A0B6TCW5_9CORY</name>
<feature type="transmembrane region" description="Helical" evidence="1">
    <location>
        <begin position="139"/>
        <end position="157"/>
    </location>
</feature>
<dbReference type="InterPro" id="IPR026898">
    <property type="entry name" value="PrsW"/>
</dbReference>
<dbReference type="PANTHER" id="PTHR36844">
    <property type="entry name" value="PROTEASE PRSW"/>
    <property type="match status" value="1"/>
</dbReference>
<dbReference type="KEGG" id="cmq:B840_00735"/>
<feature type="transmembrane region" description="Helical" evidence="1">
    <location>
        <begin position="177"/>
        <end position="205"/>
    </location>
</feature>
<dbReference type="RefSeq" id="WP_042620540.1">
    <property type="nucleotide sequence ID" value="NZ_CP007790.1"/>
</dbReference>
<dbReference type="STRING" id="1224162.B840_00735"/>
<dbReference type="EMBL" id="CP007790">
    <property type="protein sequence ID" value="AJK67787.1"/>
    <property type="molecule type" value="Genomic_DNA"/>
</dbReference>
<evidence type="ECO:0000313" key="2">
    <source>
        <dbReference type="EMBL" id="AJK67787.1"/>
    </source>
</evidence>
<sequence length="289" mass="31294">MSRLFRVSLVLCLILGAPVLLYFSGVNFLVSWVGASLGVLFSVLYVAFVLWLLSRSPMWPERGGAGWRWVAASLLWGGGVSFLLVMLGGLPVLAITDRLGLRLISASLGGAYPEEIAKVLGVGVILFSFRALNRPWHGLVTGAVVGLGFEVVENAMYGSFGAILDPNTDVAGTLEMWGARIFAGPGLHIVFSAVAGWGLGLAVFAAARSTAWRLRTAAGWLFVAFALHFAWNLLYPEGWMMIANYIVVSLVMYPVFIVVWIRAHRACRADRSYAFTPVPVTSVRQVADA</sequence>
<feature type="transmembrane region" description="Helical" evidence="1">
    <location>
        <begin position="29"/>
        <end position="53"/>
    </location>
</feature>
<dbReference type="OrthoDB" id="9785431at2"/>
<keyword evidence="3" id="KW-1185">Reference proteome</keyword>
<protein>
    <recommendedName>
        <fullName evidence="4">PrsW family intramembrane metalloprotease</fullName>
    </recommendedName>
</protein>
<organism evidence="2 3">
    <name type="scientific">Corynebacterium marinum DSM 44953</name>
    <dbReference type="NCBI Taxonomy" id="1224162"/>
    <lineage>
        <taxon>Bacteria</taxon>
        <taxon>Bacillati</taxon>
        <taxon>Actinomycetota</taxon>
        <taxon>Actinomycetes</taxon>
        <taxon>Mycobacteriales</taxon>
        <taxon>Corynebacteriaceae</taxon>
        <taxon>Corynebacterium</taxon>
    </lineage>
</organism>
<feature type="transmembrane region" description="Helical" evidence="1">
    <location>
        <begin position="7"/>
        <end position="23"/>
    </location>
</feature>
<dbReference type="Pfam" id="PF13367">
    <property type="entry name" value="PrsW-protease"/>
    <property type="match status" value="1"/>
</dbReference>